<feature type="region of interest" description="Disordered" evidence="1">
    <location>
        <begin position="200"/>
        <end position="287"/>
    </location>
</feature>
<keyword evidence="3" id="KW-1185">Reference proteome</keyword>
<feature type="compositionally biased region" description="Low complexity" evidence="1">
    <location>
        <begin position="247"/>
        <end position="263"/>
    </location>
</feature>
<evidence type="ECO:0008006" key="4">
    <source>
        <dbReference type="Google" id="ProtNLM"/>
    </source>
</evidence>
<dbReference type="Proteomes" id="UP000623090">
    <property type="component" value="Unassembled WGS sequence"/>
</dbReference>
<organism evidence="2 3">
    <name type="scientific">Komagataeibacter melomenusus</name>
    <dbReference type="NCBI Taxonomy" id="2766578"/>
    <lineage>
        <taxon>Bacteria</taxon>
        <taxon>Pseudomonadati</taxon>
        <taxon>Pseudomonadota</taxon>
        <taxon>Alphaproteobacteria</taxon>
        <taxon>Acetobacterales</taxon>
        <taxon>Acetobacteraceae</taxon>
        <taxon>Komagataeibacter</taxon>
    </lineage>
</organism>
<evidence type="ECO:0000313" key="2">
    <source>
        <dbReference type="EMBL" id="NPC66246.1"/>
    </source>
</evidence>
<reference evidence="2 3" key="1">
    <citation type="journal article" date="2020" name="Microorganisms">
        <title>Description of Komagataeibacter melaceti sp. nov. and Komagataeibacter melomenusus sp. nov. Isolated from Apple Cider Vinegar.</title>
        <authorList>
            <person name="Maric L."/>
            <person name="Cleenwerck I."/>
            <person name="Accetto T."/>
            <person name="Vandamme P."/>
            <person name="Trcek J."/>
        </authorList>
    </citation>
    <scope>NUCLEOTIDE SEQUENCE [LARGE SCALE GENOMIC DNA]</scope>
    <source>
        <strain evidence="2 3">AV436</strain>
    </source>
</reference>
<dbReference type="Gene3D" id="3.30.160.150">
    <property type="entry name" value="Lipoprotein like domain"/>
    <property type="match status" value="1"/>
</dbReference>
<dbReference type="EMBL" id="JABJWC010000014">
    <property type="protein sequence ID" value="NPC66246.1"/>
    <property type="molecule type" value="Genomic_DNA"/>
</dbReference>
<accession>A0ABX2AEJ4</accession>
<protein>
    <recommendedName>
        <fullName evidence="4">Lipoprotein</fullName>
    </recommendedName>
</protein>
<name>A0ABX2AEJ4_9PROT</name>
<evidence type="ECO:0000313" key="3">
    <source>
        <dbReference type="Proteomes" id="UP000623090"/>
    </source>
</evidence>
<feature type="compositionally biased region" description="Polar residues" evidence="1">
    <location>
        <begin position="200"/>
        <end position="210"/>
    </location>
</feature>
<dbReference type="PROSITE" id="PS51257">
    <property type="entry name" value="PROKAR_LIPOPROTEIN"/>
    <property type="match status" value="1"/>
</dbReference>
<proteinExistence type="predicted"/>
<dbReference type="RefSeq" id="WP_172156545.1">
    <property type="nucleotide sequence ID" value="NZ_JABJWC010000014.1"/>
</dbReference>
<gene>
    <name evidence="2" type="ORF">HNW77_07570</name>
</gene>
<comment type="caution">
    <text evidence="2">The sequence shown here is derived from an EMBL/GenBank/DDBJ whole genome shotgun (WGS) entry which is preliminary data.</text>
</comment>
<evidence type="ECO:0000256" key="1">
    <source>
        <dbReference type="SAM" id="MobiDB-lite"/>
    </source>
</evidence>
<sequence>MALPVLRTGVLCALLMLAGCGFSPMYKTTGSHIGPDGKPTTGNVLAELKQVYIARINERYGQLLRQALQQDMGGAGPENPTRYVLRIRTYLMNEAVDIHADNTSGRTRTTAFAHWTLETISNDPDTLAGGDASVVDGVNNNYEQYFAQTLNLEGVRARVAKNLAEQITQEVAVWFRTHARPAVSGSVRGQNQPRYTDPNSIINPNNQMPAQQPGADGLPTMATGRTDAQLNGENNGGMMTPDEHGPMDNTPDTDTTTQAPAATRGRASSILENDDMSGISIGGNENR</sequence>